<accession>A0A8X8CTD1</accession>
<organism evidence="1 2">
    <name type="scientific">Populus tomentosa</name>
    <name type="common">Chinese white poplar</name>
    <dbReference type="NCBI Taxonomy" id="118781"/>
    <lineage>
        <taxon>Eukaryota</taxon>
        <taxon>Viridiplantae</taxon>
        <taxon>Streptophyta</taxon>
        <taxon>Embryophyta</taxon>
        <taxon>Tracheophyta</taxon>
        <taxon>Spermatophyta</taxon>
        <taxon>Magnoliopsida</taxon>
        <taxon>eudicotyledons</taxon>
        <taxon>Gunneridae</taxon>
        <taxon>Pentapetalae</taxon>
        <taxon>rosids</taxon>
        <taxon>fabids</taxon>
        <taxon>Malpighiales</taxon>
        <taxon>Salicaceae</taxon>
        <taxon>Saliceae</taxon>
        <taxon>Populus</taxon>
    </lineage>
</organism>
<gene>
    <name evidence="1" type="ORF">POTOM_029797</name>
</gene>
<dbReference type="AlphaFoldDB" id="A0A8X8CTD1"/>
<dbReference type="InterPro" id="IPR004158">
    <property type="entry name" value="DUF247_pln"/>
</dbReference>
<dbReference type="OrthoDB" id="1378449at2759"/>
<dbReference type="Proteomes" id="UP000886885">
    <property type="component" value="Chromosome 8A"/>
</dbReference>
<dbReference type="PANTHER" id="PTHR31170:SF25">
    <property type="entry name" value="BNAA09G04570D PROTEIN"/>
    <property type="match status" value="1"/>
</dbReference>
<reference evidence="1" key="1">
    <citation type="journal article" date="2020" name="bioRxiv">
        <title>Hybrid origin of Populus tomentosa Carr. identified through genome sequencing and phylogenomic analysis.</title>
        <authorList>
            <person name="An X."/>
            <person name="Gao K."/>
            <person name="Chen Z."/>
            <person name="Li J."/>
            <person name="Yang X."/>
            <person name="Yang X."/>
            <person name="Zhou J."/>
            <person name="Guo T."/>
            <person name="Zhao T."/>
            <person name="Huang S."/>
            <person name="Miao D."/>
            <person name="Khan W.U."/>
            <person name="Rao P."/>
            <person name="Ye M."/>
            <person name="Lei B."/>
            <person name="Liao W."/>
            <person name="Wang J."/>
            <person name="Ji L."/>
            <person name="Li Y."/>
            <person name="Guo B."/>
            <person name="Mustafa N.S."/>
            <person name="Li S."/>
            <person name="Yun Q."/>
            <person name="Keller S.R."/>
            <person name="Mao J."/>
            <person name="Zhang R."/>
            <person name="Strauss S.H."/>
        </authorList>
    </citation>
    <scope>NUCLEOTIDE SEQUENCE</scope>
    <source>
        <strain evidence="1">GM15</strain>
        <tissue evidence="1">Leaf</tissue>
    </source>
</reference>
<keyword evidence="2" id="KW-1185">Reference proteome</keyword>
<evidence type="ECO:0000313" key="1">
    <source>
        <dbReference type="EMBL" id="KAG6765740.1"/>
    </source>
</evidence>
<proteinExistence type="predicted"/>
<protein>
    <submittedName>
        <fullName evidence="1">Uncharacterized protein</fullName>
    </submittedName>
</protein>
<name>A0A8X8CTD1_POPTO</name>
<evidence type="ECO:0000313" key="2">
    <source>
        <dbReference type="Proteomes" id="UP000886885"/>
    </source>
</evidence>
<sequence length="287" mass="33278">MLHEEQKFLLLVKRPIISLVVDETALVQHFHRAANAGCLEFINLIIEISNSPAWQTPNEDNISIDIRHGDNLVTSIRNKMETISSSHHLQGQGKPSHAMQTRRHTSLKKFQLVHTAMEQHKWRYVQHALLNRRPNLEASLDDWLTALKEYSTMSLRRRNDPVFTPPGMLFDLRSNRMLLENQIPLFILQRLFEVVQIPKQCTHFLTELAFRLIKYMIPRDPRIHQQKFNQEGKQPNTPLINQSNQKHLRCATELQAAGIRIKGARTENLLDIKFVSGVLVIPPVIIH</sequence>
<comment type="caution">
    <text evidence="1">The sequence shown here is derived from an EMBL/GenBank/DDBJ whole genome shotgun (WGS) entry which is preliminary data.</text>
</comment>
<dbReference type="EMBL" id="JAAWWB010000015">
    <property type="protein sequence ID" value="KAG6765740.1"/>
    <property type="molecule type" value="Genomic_DNA"/>
</dbReference>
<dbReference type="Pfam" id="PF03140">
    <property type="entry name" value="DUF247"/>
    <property type="match status" value="1"/>
</dbReference>
<dbReference type="PANTHER" id="PTHR31170">
    <property type="entry name" value="BNAC04G53230D PROTEIN"/>
    <property type="match status" value="1"/>
</dbReference>